<keyword evidence="6" id="KW-0326">Glycosidase</keyword>
<dbReference type="Proteomes" id="UP000515703">
    <property type="component" value="Chromosome"/>
</dbReference>
<reference evidence="10 11" key="2">
    <citation type="submission" date="2020-08" db="EMBL/GenBank/DDBJ databases">
        <authorList>
            <person name="Ueki A."/>
            <person name="Tonouchi A."/>
        </authorList>
    </citation>
    <scope>NUCLEOTIDE SEQUENCE [LARGE SCALE GENOMIC DNA]</scope>
    <source>
        <strain evidence="10 11">CTTW</strain>
    </source>
</reference>
<evidence type="ECO:0000313" key="11">
    <source>
        <dbReference type="Proteomes" id="UP000515703"/>
    </source>
</evidence>
<evidence type="ECO:0000256" key="8">
    <source>
        <dbReference type="SAM" id="SignalP"/>
    </source>
</evidence>
<feature type="chain" id="PRO_5039687418" description="beta-glucosidase" evidence="8">
    <location>
        <begin position="24"/>
        <end position="851"/>
    </location>
</feature>
<evidence type="ECO:0000256" key="7">
    <source>
        <dbReference type="SAM" id="MobiDB-lite"/>
    </source>
</evidence>
<dbReference type="InterPro" id="IPR036881">
    <property type="entry name" value="Glyco_hydro_3_C_sf"/>
</dbReference>
<keyword evidence="4 8" id="KW-0732">Signal</keyword>
<feature type="domain" description="Glycoside hydrolase family 3 N-terminal" evidence="9">
    <location>
        <begin position="209"/>
        <end position="426"/>
    </location>
</feature>
<comment type="catalytic activity">
    <reaction evidence="1">
        <text>Hydrolysis of terminal, non-reducing beta-D-glucosyl residues with release of beta-D-glucose.</text>
        <dbReference type="EC" id="3.2.1.21"/>
    </reaction>
</comment>
<evidence type="ECO:0000256" key="4">
    <source>
        <dbReference type="ARBA" id="ARBA00022729"/>
    </source>
</evidence>
<dbReference type="PROSITE" id="PS51257">
    <property type="entry name" value="PROKAR_LIPOPROTEIN"/>
    <property type="match status" value="1"/>
</dbReference>
<evidence type="ECO:0000313" key="10">
    <source>
        <dbReference type="EMBL" id="BCJ97597.1"/>
    </source>
</evidence>
<keyword evidence="5" id="KW-0378">Hydrolase</keyword>
<dbReference type="PANTHER" id="PTHR30620">
    <property type="entry name" value="PERIPLASMIC BETA-GLUCOSIDASE-RELATED"/>
    <property type="match status" value="1"/>
</dbReference>
<dbReference type="Pfam" id="PF00933">
    <property type="entry name" value="Glyco_hydro_3"/>
    <property type="match status" value="1"/>
</dbReference>
<dbReference type="GO" id="GO:0008422">
    <property type="term" value="F:beta-glucosidase activity"/>
    <property type="evidence" value="ECO:0007669"/>
    <property type="project" value="UniProtKB-EC"/>
</dbReference>
<keyword evidence="11" id="KW-1185">Reference proteome</keyword>
<reference evidence="10 11" key="1">
    <citation type="submission" date="2020-08" db="EMBL/GenBank/DDBJ databases">
        <title>Draft genome sequencing of an Anaerocolumna strain isolated from anoxic soil subjected to BSD treatment.</title>
        <authorList>
            <person name="Uek A."/>
            <person name="Tonouchi A."/>
        </authorList>
    </citation>
    <scope>NUCLEOTIDE SEQUENCE [LARGE SCALE GENOMIC DNA]</scope>
    <source>
        <strain evidence="10 11">CTTW</strain>
    </source>
</reference>
<dbReference type="InterPro" id="IPR001764">
    <property type="entry name" value="Glyco_hydro_3_N"/>
</dbReference>
<gene>
    <name evidence="10" type="ORF">bsdcttw_06380</name>
</gene>
<feature type="region of interest" description="Disordered" evidence="7">
    <location>
        <begin position="41"/>
        <end position="62"/>
    </location>
</feature>
<evidence type="ECO:0000256" key="5">
    <source>
        <dbReference type="ARBA" id="ARBA00022801"/>
    </source>
</evidence>
<protein>
    <recommendedName>
        <fullName evidence="3">beta-glucosidase</fullName>
        <ecNumber evidence="3">3.2.1.21</ecNumber>
    </recommendedName>
</protein>
<sequence length="851" mass="92292">MFKRKFMNQAISLAIAVMMTAGMMTGCSSSSSKNAVAPNTAEKAAGGVTPTAETSATGTPEATVSDIVSPITPEELGSGNKKWSEEETADSWMKVTNDGGATLGYTKDSGISLIQVDGYAFKDLDRDGKLDGYEDWRLDNEKRAKDLAAQMTAEEMTPLFTHGGWTSFDEKLGDDDKAYIDGGARAGVTRSAATEGNTKLAVKWSNMLQKTCESTGKWGIPATVSVDPSNISGLLDQNGLGASMDTDLAKNDAKEAAKEYRAVGITMLLGPQVDIASNPQWCRASGTYSEDPALNRDMAKAYIDGLQSTYDENGNDLGWGKDSVVAIVKHYAGAGASEGGRNDHFKTGEYTVFPGNNFAAHLIPFFDGAFKLEGKTGAAGGLMPNYAVSYSEDGSLGDEVGGAYSEYKVKLLKDNGYDGFILTDWQVTDDDARDYGVEDLKVGERFCKLYENGVDQVGGTSDLKAAQEGYDLLVEDWGEDKAIARLRDAAASFFVTQMETGLFENSYLTTDEAVNAAWTDKTKAYGAETQEKGIVMIKNKDNAIHKSDASQKKPTAYIPLVFKDKADFFSQLDGKHDYKWEPAVNVDEYSKYYNIVTDTLGDPSGKKGAYTEKDVIRASAKQLAKCDYAIVKMNNPYTNSTTDKDGNYLPNSLQYAAYTADTAKETALANGKITKEVKDGYYGAKTETVEENRSYKGNTAAKATNYADLETLQYVSKTVPKNCKVVVAMKISSSADMVWSEVEPLADAIVIYYSGSMTELAQQEEAVTKVLTGQVEPTGLLTMQQPASMKAVEAQKEDVPRDTECYVDSEGNKYDFTFGMNWSGVISDDRTTKYNAAPLTTPETISFSYAK</sequence>
<dbReference type="InterPro" id="IPR036962">
    <property type="entry name" value="Glyco_hydro_3_N_sf"/>
</dbReference>
<dbReference type="KEGG" id="acht:bsdcttw_06380"/>
<dbReference type="EC" id="3.2.1.21" evidence="3"/>
<feature type="signal peptide" evidence="8">
    <location>
        <begin position="1"/>
        <end position="23"/>
    </location>
</feature>
<feature type="compositionally biased region" description="Polar residues" evidence="7">
    <location>
        <begin position="51"/>
        <end position="62"/>
    </location>
</feature>
<evidence type="ECO:0000256" key="6">
    <source>
        <dbReference type="ARBA" id="ARBA00023295"/>
    </source>
</evidence>
<name>A0A7I8DIR3_9FIRM</name>
<evidence type="ECO:0000256" key="3">
    <source>
        <dbReference type="ARBA" id="ARBA00012744"/>
    </source>
</evidence>
<dbReference type="EMBL" id="AP023368">
    <property type="protein sequence ID" value="BCJ97597.1"/>
    <property type="molecule type" value="Genomic_DNA"/>
</dbReference>
<proteinExistence type="inferred from homology"/>
<accession>A0A7I8DIR3</accession>
<comment type="similarity">
    <text evidence="2">Belongs to the glycosyl hydrolase 3 family.</text>
</comment>
<dbReference type="InterPro" id="IPR017853">
    <property type="entry name" value="GH"/>
</dbReference>
<dbReference type="RefSeq" id="WP_185258008.1">
    <property type="nucleotide sequence ID" value="NZ_AP023368.1"/>
</dbReference>
<evidence type="ECO:0000256" key="1">
    <source>
        <dbReference type="ARBA" id="ARBA00000448"/>
    </source>
</evidence>
<dbReference type="Gene3D" id="3.40.50.1700">
    <property type="entry name" value="Glycoside hydrolase family 3 C-terminal domain"/>
    <property type="match status" value="1"/>
</dbReference>
<dbReference type="InterPro" id="IPR051915">
    <property type="entry name" value="Cellulose_Degrad_GH3"/>
</dbReference>
<evidence type="ECO:0000259" key="9">
    <source>
        <dbReference type="Pfam" id="PF00933"/>
    </source>
</evidence>
<dbReference type="GO" id="GO:0009251">
    <property type="term" value="P:glucan catabolic process"/>
    <property type="evidence" value="ECO:0007669"/>
    <property type="project" value="TreeGrafter"/>
</dbReference>
<dbReference type="PANTHER" id="PTHR30620:SF16">
    <property type="entry name" value="LYSOSOMAL BETA GLUCOSIDASE"/>
    <property type="match status" value="1"/>
</dbReference>
<dbReference type="SUPFAM" id="SSF52279">
    <property type="entry name" value="Beta-D-glucan exohydrolase, C-terminal domain"/>
    <property type="match status" value="1"/>
</dbReference>
<evidence type="ECO:0000256" key="2">
    <source>
        <dbReference type="ARBA" id="ARBA00005336"/>
    </source>
</evidence>
<dbReference type="Gene3D" id="3.20.20.300">
    <property type="entry name" value="Glycoside hydrolase, family 3, N-terminal domain"/>
    <property type="match status" value="1"/>
</dbReference>
<organism evidence="10 11">
    <name type="scientific">Anaerocolumna chitinilytica</name>
    <dbReference type="NCBI Taxonomy" id="1727145"/>
    <lineage>
        <taxon>Bacteria</taxon>
        <taxon>Bacillati</taxon>
        <taxon>Bacillota</taxon>
        <taxon>Clostridia</taxon>
        <taxon>Lachnospirales</taxon>
        <taxon>Lachnospiraceae</taxon>
        <taxon>Anaerocolumna</taxon>
    </lineage>
</organism>
<dbReference type="SUPFAM" id="SSF51445">
    <property type="entry name" value="(Trans)glycosidases"/>
    <property type="match status" value="1"/>
</dbReference>
<dbReference type="AlphaFoldDB" id="A0A7I8DIR3"/>